<reference evidence="2 3" key="1">
    <citation type="submission" date="2016-02" db="EMBL/GenBank/DDBJ databases">
        <title>Complete genome sequencing and analysis of ATSB10, Dyella thiooxydans isolated from rhizosphere soil of sunflower (Helianthus annuus L.).</title>
        <authorList>
            <person name="Lee Y."/>
            <person name="Hwangbo K."/>
            <person name="Chung H."/>
            <person name="Yoo J."/>
            <person name="Kim K.Y."/>
            <person name="Sa T.M."/>
            <person name="Um Y."/>
            <person name="Madhaiyan M."/>
        </authorList>
    </citation>
    <scope>NUCLEOTIDE SEQUENCE [LARGE SCALE GENOMIC DNA]</scope>
    <source>
        <strain evidence="2 3">ATSB10</strain>
    </source>
</reference>
<proteinExistence type="predicted"/>
<dbReference type="EMBL" id="CP014841">
    <property type="protein sequence ID" value="AND70587.1"/>
    <property type="molecule type" value="Genomic_DNA"/>
</dbReference>
<keyword evidence="3" id="KW-1185">Reference proteome</keyword>
<evidence type="ECO:0000313" key="2">
    <source>
        <dbReference type="EMBL" id="AND70587.1"/>
    </source>
</evidence>
<sequence length="49" mass="5389">MTGREHGTGPLACGRRNLADRRDRRPPGVLPNGRQRGCGWHAAAPVMWP</sequence>
<dbReference type="Proteomes" id="UP000077255">
    <property type="component" value="Chromosome"/>
</dbReference>
<organism evidence="2 3">
    <name type="scientific">Dyella thiooxydans</name>
    <dbReference type="NCBI Taxonomy" id="445710"/>
    <lineage>
        <taxon>Bacteria</taxon>
        <taxon>Pseudomonadati</taxon>
        <taxon>Pseudomonadota</taxon>
        <taxon>Gammaproteobacteria</taxon>
        <taxon>Lysobacterales</taxon>
        <taxon>Rhodanobacteraceae</taxon>
        <taxon>Dyella</taxon>
    </lineage>
</organism>
<gene>
    <name evidence="2" type="ORF">ATSB10_31330</name>
</gene>
<name>A0A160N440_9GAMM</name>
<dbReference type="STRING" id="445710.ATSB10_31330"/>
<evidence type="ECO:0000256" key="1">
    <source>
        <dbReference type="SAM" id="MobiDB-lite"/>
    </source>
</evidence>
<feature type="compositionally biased region" description="Basic and acidic residues" evidence="1">
    <location>
        <begin position="17"/>
        <end position="26"/>
    </location>
</feature>
<protein>
    <submittedName>
        <fullName evidence="2">Uncharacterized protein</fullName>
    </submittedName>
</protein>
<evidence type="ECO:0000313" key="3">
    <source>
        <dbReference type="Proteomes" id="UP000077255"/>
    </source>
</evidence>
<feature type="region of interest" description="Disordered" evidence="1">
    <location>
        <begin position="1"/>
        <end position="49"/>
    </location>
</feature>
<dbReference type="KEGG" id="dtx:ATSB10_31330"/>
<accession>A0A160N440</accession>
<dbReference type="AlphaFoldDB" id="A0A160N440"/>